<evidence type="ECO:0000313" key="2">
    <source>
        <dbReference type="Proteomes" id="UP000308671"/>
    </source>
</evidence>
<proteinExistence type="predicted"/>
<comment type="caution">
    <text evidence="1">The sequence shown here is derived from an EMBL/GenBank/DDBJ whole genome shotgun (WGS) entry which is preliminary data.</text>
</comment>
<evidence type="ECO:0000313" key="1">
    <source>
        <dbReference type="EMBL" id="THV45986.1"/>
    </source>
</evidence>
<keyword evidence="2" id="KW-1185">Reference proteome</keyword>
<dbReference type="Proteomes" id="UP000308671">
    <property type="component" value="Unassembled WGS sequence"/>
</dbReference>
<dbReference type="EMBL" id="PQXL01000428">
    <property type="protein sequence ID" value="THV45986.1"/>
    <property type="molecule type" value="Genomic_DNA"/>
</dbReference>
<organism evidence="1 2">
    <name type="scientific">Botrytis galanthina</name>
    <dbReference type="NCBI Taxonomy" id="278940"/>
    <lineage>
        <taxon>Eukaryota</taxon>
        <taxon>Fungi</taxon>
        <taxon>Dikarya</taxon>
        <taxon>Ascomycota</taxon>
        <taxon>Pezizomycotina</taxon>
        <taxon>Leotiomycetes</taxon>
        <taxon>Helotiales</taxon>
        <taxon>Sclerotiniaceae</taxon>
        <taxon>Botrytis</taxon>
    </lineage>
</organism>
<dbReference type="AlphaFoldDB" id="A0A4V4HTL5"/>
<accession>A0A4V4HTL5</accession>
<sequence length="73" mass="8451">MDIILGYVAERASIRSNFHLLEALNRSWIACINIMSYLVPWLHFFNKKVEKGGRGNQNTKIYFSMSGARQKES</sequence>
<reference evidence="1 2" key="1">
    <citation type="submission" date="2017-12" db="EMBL/GenBank/DDBJ databases">
        <title>Comparative genomics of Botrytis spp.</title>
        <authorList>
            <person name="Valero-Jimenez C.A."/>
            <person name="Tapia P."/>
            <person name="Veloso J."/>
            <person name="Silva-Moreno E."/>
            <person name="Staats M."/>
            <person name="Valdes J.H."/>
            <person name="Van Kan J.A.L."/>
        </authorList>
    </citation>
    <scope>NUCLEOTIDE SEQUENCE [LARGE SCALE GENOMIC DNA]</scope>
    <source>
        <strain evidence="1 2">MUCL435</strain>
    </source>
</reference>
<gene>
    <name evidence="1" type="ORF">BGAL_0429g00010</name>
</gene>
<protein>
    <submittedName>
        <fullName evidence="1">Uncharacterized protein</fullName>
    </submittedName>
</protein>
<name>A0A4V4HTL5_9HELO</name>